<evidence type="ECO:0000256" key="5">
    <source>
        <dbReference type="ARBA" id="ARBA00012644"/>
    </source>
</evidence>
<dbReference type="AlphaFoldDB" id="A0A9Q1CJP3"/>
<keyword evidence="10 19" id="KW-0430">Lectin</keyword>
<comment type="cofactor">
    <cofactor evidence="1 19">
        <name>Mn(2+)</name>
        <dbReference type="ChEBI" id="CHEBI:29035"/>
    </cofactor>
</comment>
<dbReference type="FunFam" id="3.90.550.10:FF:000020">
    <property type="entry name" value="Polypeptide N-acetylgalactosaminyltransferase"/>
    <property type="match status" value="1"/>
</dbReference>
<dbReference type="SUPFAM" id="SSF50370">
    <property type="entry name" value="Ricin B-like lectins"/>
    <property type="match status" value="1"/>
</dbReference>
<evidence type="ECO:0000256" key="10">
    <source>
        <dbReference type="ARBA" id="ARBA00022734"/>
    </source>
</evidence>
<evidence type="ECO:0000256" key="12">
    <source>
        <dbReference type="ARBA" id="ARBA00022989"/>
    </source>
</evidence>
<dbReference type="Proteomes" id="UP001152320">
    <property type="component" value="Chromosome 3"/>
</dbReference>
<name>A0A9Q1CJP3_HOLLE</name>
<comment type="subcellular location">
    <subcellularLocation>
        <location evidence="2 19">Golgi apparatus membrane</location>
        <topology evidence="2 19">Single-pass type II membrane protein</topology>
    </subcellularLocation>
</comment>
<dbReference type="GO" id="GO:0030246">
    <property type="term" value="F:carbohydrate binding"/>
    <property type="evidence" value="ECO:0007669"/>
    <property type="project" value="UniProtKB-KW"/>
</dbReference>
<feature type="domain" description="Ricin B lectin" evidence="20">
    <location>
        <begin position="405"/>
        <end position="530"/>
    </location>
</feature>
<dbReference type="Gene3D" id="2.80.10.50">
    <property type="match status" value="1"/>
</dbReference>
<organism evidence="21 22">
    <name type="scientific">Holothuria leucospilota</name>
    <name type="common">Black long sea cucumber</name>
    <name type="synonym">Mertensiothuria leucospilota</name>
    <dbReference type="NCBI Taxonomy" id="206669"/>
    <lineage>
        <taxon>Eukaryota</taxon>
        <taxon>Metazoa</taxon>
        <taxon>Echinodermata</taxon>
        <taxon>Eleutherozoa</taxon>
        <taxon>Echinozoa</taxon>
        <taxon>Holothuroidea</taxon>
        <taxon>Aspidochirotacea</taxon>
        <taxon>Aspidochirotida</taxon>
        <taxon>Holothuriidae</taxon>
        <taxon>Holothuria</taxon>
    </lineage>
</organism>
<sequence length="534" mass="61150">MRRRRLWFWLGCSIFCTGLFLIFVTNEQSPQPIDFYHVLLPFNVDQYIAAKAVPADTSAFSRHAFNQANSDVIPVDRDIPDSRNEECRRKHYDISKLPATSVIITFHNEARSTLLRTVVSVLSRSPPELIQEIILVDDFSDDAQDGEMIATIPKVKLLRNTRREGLIRSRVRGAEAAEAEILTFLDSHCEANIGWLQPLLERVSQAPHVVVSPIIDVINSSTFKYFPAMDDLRGGFSWSLTFKWEHISSHVKAERTAVTAPIKTPMIAGGLFVINKKWFNKLGKYDTQMEIWGGENFDLSFRVWQCGGRLEIIPCSRVGHVFRKKHPYTFPEGNANTYMRNIRRVAEVWMDEYKQYFYEARPKARKKAYGDVSDRLQLRESLRCKPFKWYLENVYPELKLPSYGNVQYGRIQQGALCLSSPVNHTATPAAWEPTVAPCSDSKKVQTWTFPKAETLQQQSMCLSASSSVPGTPVYLTECFSKDVKQRWTRWGSNRFKHVLSSLCLDNQFSSKGIVLNPCDPKVSSQLWEFKLLPS</sequence>
<dbReference type="Pfam" id="PF00535">
    <property type="entry name" value="Glycos_transf_2"/>
    <property type="match status" value="1"/>
</dbReference>
<evidence type="ECO:0000256" key="15">
    <source>
        <dbReference type="ARBA" id="ARBA00023157"/>
    </source>
</evidence>
<comment type="caution">
    <text evidence="21">The sequence shown here is derived from an EMBL/GenBank/DDBJ whole genome shotgun (WGS) entry which is preliminary data.</text>
</comment>
<evidence type="ECO:0000256" key="3">
    <source>
        <dbReference type="ARBA" id="ARBA00004922"/>
    </source>
</evidence>
<keyword evidence="7 19" id="KW-0808">Transferase</keyword>
<evidence type="ECO:0000313" key="21">
    <source>
        <dbReference type="EMBL" id="KAJ8045950.1"/>
    </source>
</evidence>
<dbReference type="CDD" id="cd02510">
    <property type="entry name" value="pp-GalNAc-T"/>
    <property type="match status" value="1"/>
</dbReference>
<keyword evidence="11" id="KW-0735">Signal-anchor</keyword>
<dbReference type="InterPro" id="IPR045885">
    <property type="entry name" value="GalNAc-T"/>
</dbReference>
<dbReference type="GO" id="GO:0000139">
    <property type="term" value="C:Golgi membrane"/>
    <property type="evidence" value="ECO:0007669"/>
    <property type="project" value="UniProtKB-SubCell"/>
</dbReference>
<dbReference type="GO" id="GO:0006493">
    <property type="term" value="P:protein O-linked glycosylation"/>
    <property type="evidence" value="ECO:0007669"/>
    <property type="project" value="TreeGrafter"/>
</dbReference>
<dbReference type="EC" id="2.4.1.-" evidence="19"/>
<dbReference type="EMBL" id="JAIZAY010000003">
    <property type="protein sequence ID" value="KAJ8045950.1"/>
    <property type="molecule type" value="Genomic_DNA"/>
</dbReference>
<evidence type="ECO:0000256" key="9">
    <source>
        <dbReference type="ARBA" id="ARBA00022723"/>
    </source>
</evidence>
<keyword evidence="22" id="KW-1185">Reference proteome</keyword>
<keyword evidence="15 19" id="KW-1015">Disulfide bond</keyword>
<dbReference type="InterPro" id="IPR001173">
    <property type="entry name" value="Glyco_trans_2-like"/>
</dbReference>
<evidence type="ECO:0000256" key="17">
    <source>
        <dbReference type="ARBA" id="ARBA00050905"/>
    </source>
</evidence>
<dbReference type="InterPro" id="IPR029044">
    <property type="entry name" value="Nucleotide-diphossugar_trans"/>
</dbReference>
<evidence type="ECO:0000256" key="13">
    <source>
        <dbReference type="ARBA" id="ARBA00023034"/>
    </source>
</evidence>
<keyword evidence="8 19" id="KW-0812">Transmembrane</keyword>
<evidence type="ECO:0000256" key="16">
    <source>
        <dbReference type="ARBA" id="ARBA00023211"/>
    </source>
</evidence>
<dbReference type="InterPro" id="IPR035992">
    <property type="entry name" value="Ricin_B-like_lectins"/>
</dbReference>
<comment type="catalytic activity">
    <reaction evidence="17">
        <text>L-threonyl-[protein] + UDP-N-acetyl-alpha-D-galactosamine = a 3-O-[N-acetyl-alpha-D-galactosaminyl]-L-threonyl-[protein] + UDP + H(+)</text>
        <dbReference type="Rhea" id="RHEA:52424"/>
        <dbReference type="Rhea" id="RHEA-COMP:11060"/>
        <dbReference type="Rhea" id="RHEA-COMP:11689"/>
        <dbReference type="ChEBI" id="CHEBI:15378"/>
        <dbReference type="ChEBI" id="CHEBI:30013"/>
        <dbReference type="ChEBI" id="CHEBI:58223"/>
        <dbReference type="ChEBI" id="CHEBI:67138"/>
        <dbReference type="ChEBI" id="CHEBI:87075"/>
        <dbReference type="EC" id="2.4.1.41"/>
    </reaction>
</comment>
<dbReference type="SUPFAM" id="SSF53448">
    <property type="entry name" value="Nucleotide-diphospho-sugar transferases"/>
    <property type="match status" value="1"/>
</dbReference>
<reference evidence="21" key="1">
    <citation type="submission" date="2021-10" db="EMBL/GenBank/DDBJ databases">
        <title>Tropical sea cucumber genome reveals ecological adaptation and Cuvierian tubules defense mechanism.</title>
        <authorList>
            <person name="Chen T."/>
        </authorList>
    </citation>
    <scope>NUCLEOTIDE SEQUENCE</scope>
    <source>
        <strain evidence="21">Nanhai2018</strain>
        <tissue evidence="21">Muscle</tissue>
    </source>
</reference>
<evidence type="ECO:0000256" key="19">
    <source>
        <dbReference type="RuleBase" id="RU361242"/>
    </source>
</evidence>
<evidence type="ECO:0000256" key="6">
    <source>
        <dbReference type="ARBA" id="ARBA00022676"/>
    </source>
</evidence>
<dbReference type="OrthoDB" id="429263at2759"/>
<comment type="catalytic activity">
    <reaction evidence="18">
        <text>L-seryl-[protein] + UDP-N-acetyl-alpha-D-galactosamine = a 3-O-[N-acetyl-alpha-D-galactosaminyl]-L-seryl-[protein] + UDP + H(+)</text>
        <dbReference type="Rhea" id="RHEA:23956"/>
        <dbReference type="Rhea" id="RHEA-COMP:9863"/>
        <dbReference type="Rhea" id="RHEA-COMP:12788"/>
        <dbReference type="ChEBI" id="CHEBI:15378"/>
        <dbReference type="ChEBI" id="CHEBI:29999"/>
        <dbReference type="ChEBI" id="CHEBI:53604"/>
        <dbReference type="ChEBI" id="CHEBI:58223"/>
        <dbReference type="ChEBI" id="CHEBI:67138"/>
        <dbReference type="EC" id="2.4.1.41"/>
    </reaction>
</comment>
<comment type="similarity">
    <text evidence="4 19">Belongs to the glycosyltransferase 2 family. GalNAc-T subfamily.</text>
</comment>
<comment type="pathway">
    <text evidence="3 19">Protein modification; protein glycosylation.</text>
</comment>
<feature type="transmembrane region" description="Helical" evidence="19">
    <location>
        <begin position="7"/>
        <end position="25"/>
    </location>
</feature>
<dbReference type="PROSITE" id="PS50231">
    <property type="entry name" value="RICIN_B_LECTIN"/>
    <property type="match status" value="1"/>
</dbReference>
<dbReference type="SMART" id="SM00458">
    <property type="entry name" value="RICIN"/>
    <property type="match status" value="1"/>
</dbReference>
<keyword evidence="9" id="KW-0479">Metal-binding</keyword>
<evidence type="ECO:0000256" key="8">
    <source>
        <dbReference type="ARBA" id="ARBA00022692"/>
    </source>
</evidence>
<evidence type="ECO:0000313" key="22">
    <source>
        <dbReference type="Proteomes" id="UP001152320"/>
    </source>
</evidence>
<gene>
    <name evidence="21" type="ORF">HOLleu_09075</name>
</gene>
<evidence type="ECO:0000256" key="18">
    <source>
        <dbReference type="ARBA" id="ARBA00052209"/>
    </source>
</evidence>
<keyword evidence="14 19" id="KW-0472">Membrane</keyword>
<evidence type="ECO:0000256" key="7">
    <source>
        <dbReference type="ARBA" id="ARBA00022679"/>
    </source>
</evidence>
<proteinExistence type="inferred from homology"/>
<accession>A0A9Q1CJP3</accession>
<dbReference type="Gene3D" id="3.90.550.10">
    <property type="entry name" value="Spore Coat Polysaccharide Biosynthesis Protein SpsA, Chain A"/>
    <property type="match status" value="1"/>
</dbReference>
<dbReference type="GO" id="GO:0046872">
    <property type="term" value="F:metal ion binding"/>
    <property type="evidence" value="ECO:0007669"/>
    <property type="project" value="UniProtKB-KW"/>
</dbReference>
<keyword evidence="6 19" id="KW-0328">Glycosyltransferase</keyword>
<protein>
    <recommendedName>
        <fullName evidence="5 19">Polypeptide N-acetylgalactosaminyltransferase</fullName>
        <ecNumber evidence="19">2.4.1.-</ecNumber>
    </recommendedName>
    <alternativeName>
        <fullName evidence="19">Protein-UDP acetylgalactosaminyltransferase</fullName>
    </alternativeName>
</protein>
<dbReference type="Pfam" id="PF00652">
    <property type="entry name" value="Ricin_B_lectin"/>
    <property type="match status" value="1"/>
</dbReference>
<keyword evidence="12 19" id="KW-1133">Transmembrane helix</keyword>
<keyword evidence="13 19" id="KW-0333">Golgi apparatus</keyword>
<keyword evidence="16 19" id="KW-0464">Manganese</keyword>
<evidence type="ECO:0000259" key="20">
    <source>
        <dbReference type="SMART" id="SM00458"/>
    </source>
</evidence>
<dbReference type="PANTHER" id="PTHR11675">
    <property type="entry name" value="N-ACETYLGALACTOSAMINYLTRANSFERASE"/>
    <property type="match status" value="1"/>
</dbReference>
<evidence type="ECO:0000256" key="4">
    <source>
        <dbReference type="ARBA" id="ARBA00005680"/>
    </source>
</evidence>
<evidence type="ECO:0000256" key="11">
    <source>
        <dbReference type="ARBA" id="ARBA00022968"/>
    </source>
</evidence>
<evidence type="ECO:0000256" key="14">
    <source>
        <dbReference type="ARBA" id="ARBA00023136"/>
    </source>
</evidence>
<dbReference type="CDD" id="cd23441">
    <property type="entry name" value="beta-trefoil_Ricin_GALNT14-like"/>
    <property type="match status" value="1"/>
</dbReference>
<evidence type="ECO:0000256" key="1">
    <source>
        <dbReference type="ARBA" id="ARBA00001936"/>
    </source>
</evidence>
<dbReference type="InterPro" id="IPR000772">
    <property type="entry name" value="Ricin_B_lectin"/>
</dbReference>
<dbReference type="PANTHER" id="PTHR11675:SF36">
    <property type="entry name" value="POLYPEPTIDE N-ACETYLGALACTOSAMINYLTRANSFERASE 15"/>
    <property type="match status" value="1"/>
</dbReference>
<dbReference type="GO" id="GO:0004653">
    <property type="term" value="F:polypeptide N-acetylgalactosaminyltransferase activity"/>
    <property type="evidence" value="ECO:0007669"/>
    <property type="project" value="UniProtKB-EC"/>
</dbReference>
<evidence type="ECO:0000256" key="2">
    <source>
        <dbReference type="ARBA" id="ARBA00004323"/>
    </source>
</evidence>